<dbReference type="STRING" id="1399797.GCA_000518285_00907"/>
<accession>A0A2S5RF79</accession>
<organism evidence="1 2">
    <name type="scientific">Williamsoniiplasma lucivorax</name>
    <dbReference type="NCBI Taxonomy" id="209274"/>
    <lineage>
        <taxon>Bacteria</taxon>
        <taxon>Bacillati</taxon>
        <taxon>Mycoplasmatota</taxon>
        <taxon>Mollicutes</taxon>
        <taxon>Entomoplasmatales</taxon>
        <taxon>Williamsoniiplasma</taxon>
    </lineage>
</organism>
<protein>
    <submittedName>
        <fullName evidence="1">Uncharacterized protein</fullName>
    </submittedName>
</protein>
<comment type="caution">
    <text evidence="1">The sequence shown here is derived from an EMBL/GenBank/DDBJ whole genome shotgun (WGS) entry which is preliminary data.</text>
</comment>
<keyword evidence="2" id="KW-1185">Reference proteome</keyword>
<evidence type="ECO:0000313" key="2">
    <source>
        <dbReference type="Proteomes" id="UP000237865"/>
    </source>
</evidence>
<gene>
    <name evidence="1" type="ORF">ELUCI_v1c02390</name>
</gene>
<sequence>MSKSKKLDKEADILWSEIKDQEKNILKSAKFKKEVSGTEPGQINLTALLGKAEEVYMGRAPKTDLEIMLNEADKILNSNKQEPETQKQIKIQTNKK</sequence>
<name>A0A2S5RF79_9MOLU</name>
<dbReference type="RefSeq" id="WP_028126653.1">
    <property type="nucleotide sequence ID" value="NZ_PHNE01000001.1"/>
</dbReference>
<proteinExistence type="predicted"/>
<dbReference type="EMBL" id="PHNE01000001">
    <property type="protein sequence ID" value="PPE05948.1"/>
    <property type="molecule type" value="Genomic_DNA"/>
</dbReference>
<dbReference type="Proteomes" id="UP000237865">
    <property type="component" value="Unassembled WGS sequence"/>
</dbReference>
<dbReference type="AlphaFoldDB" id="A0A2S5RF79"/>
<reference evidence="1 2" key="1">
    <citation type="submission" date="2017-11" db="EMBL/GenBank/DDBJ databases">
        <title>Genome sequence of Entomoplasma lucivorax PIPN-2 (ATCC 49196).</title>
        <authorList>
            <person name="Lo W.-S."/>
            <person name="Gasparich G.E."/>
            <person name="Kuo C.-H."/>
        </authorList>
    </citation>
    <scope>NUCLEOTIDE SEQUENCE [LARGE SCALE GENOMIC DNA]</scope>
    <source>
        <strain evidence="1 2">PIPN-2</strain>
    </source>
</reference>
<evidence type="ECO:0000313" key="1">
    <source>
        <dbReference type="EMBL" id="PPE05948.1"/>
    </source>
</evidence>